<dbReference type="EMBL" id="AGNL01009630">
    <property type="protein sequence ID" value="EJK69748.1"/>
    <property type="molecule type" value="Genomic_DNA"/>
</dbReference>
<name>K0STR2_THAOC</name>
<evidence type="ECO:0000313" key="3">
    <source>
        <dbReference type="Proteomes" id="UP000266841"/>
    </source>
</evidence>
<reference evidence="2 3" key="1">
    <citation type="journal article" date="2012" name="Genome Biol.">
        <title>Genome and low-iron response of an oceanic diatom adapted to chronic iron limitation.</title>
        <authorList>
            <person name="Lommer M."/>
            <person name="Specht M."/>
            <person name="Roy A.S."/>
            <person name="Kraemer L."/>
            <person name="Andreson R."/>
            <person name="Gutowska M.A."/>
            <person name="Wolf J."/>
            <person name="Bergner S.V."/>
            <person name="Schilhabel M.B."/>
            <person name="Klostermeier U.C."/>
            <person name="Beiko R.G."/>
            <person name="Rosenstiel P."/>
            <person name="Hippler M."/>
            <person name="Laroche J."/>
        </authorList>
    </citation>
    <scope>NUCLEOTIDE SEQUENCE [LARGE SCALE GENOMIC DNA]</scope>
    <source>
        <strain evidence="2 3">CCMP1005</strain>
    </source>
</reference>
<organism evidence="2 3">
    <name type="scientific">Thalassiosira oceanica</name>
    <name type="common">Marine diatom</name>
    <dbReference type="NCBI Taxonomy" id="159749"/>
    <lineage>
        <taxon>Eukaryota</taxon>
        <taxon>Sar</taxon>
        <taxon>Stramenopiles</taxon>
        <taxon>Ochrophyta</taxon>
        <taxon>Bacillariophyta</taxon>
        <taxon>Coscinodiscophyceae</taxon>
        <taxon>Thalassiosirophycidae</taxon>
        <taxon>Thalassiosirales</taxon>
        <taxon>Thalassiosiraceae</taxon>
        <taxon>Thalassiosira</taxon>
    </lineage>
</organism>
<dbReference type="AlphaFoldDB" id="K0STR2"/>
<sequence>GQRILVPPVFQEFPVSSETVPEMQYESARDGAQHHQDDEYNPPRVRPELATLEVPHVREVPVRRGVEAAIMASATTATMYPMASACAPPSHLSRASDAPISASAVLIHAK</sequence>
<comment type="caution">
    <text evidence="2">The sequence shown here is derived from an EMBL/GenBank/DDBJ whole genome shotgun (WGS) entry which is preliminary data.</text>
</comment>
<proteinExistence type="predicted"/>
<gene>
    <name evidence="2" type="ORF">THAOC_08961</name>
</gene>
<evidence type="ECO:0000256" key="1">
    <source>
        <dbReference type="SAM" id="MobiDB-lite"/>
    </source>
</evidence>
<feature type="compositionally biased region" description="Basic and acidic residues" evidence="1">
    <location>
        <begin position="27"/>
        <end position="38"/>
    </location>
</feature>
<evidence type="ECO:0000313" key="2">
    <source>
        <dbReference type="EMBL" id="EJK69748.1"/>
    </source>
</evidence>
<protein>
    <submittedName>
        <fullName evidence="2">Uncharacterized protein</fullName>
    </submittedName>
</protein>
<dbReference type="Proteomes" id="UP000266841">
    <property type="component" value="Unassembled WGS sequence"/>
</dbReference>
<feature type="non-terminal residue" evidence="2">
    <location>
        <position position="1"/>
    </location>
</feature>
<feature type="region of interest" description="Disordered" evidence="1">
    <location>
        <begin position="17"/>
        <end position="46"/>
    </location>
</feature>
<keyword evidence="3" id="KW-1185">Reference proteome</keyword>
<accession>K0STR2</accession>